<dbReference type="EMBL" id="FQVE01000008">
    <property type="protein sequence ID" value="SHG79767.1"/>
    <property type="molecule type" value="Genomic_DNA"/>
</dbReference>
<dbReference type="GO" id="GO:0016747">
    <property type="term" value="F:acyltransferase activity, transferring groups other than amino-acyl groups"/>
    <property type="evidence" value="ECO:0007669"/>
    <property type="project" value="InterPro"/>
</dbReference>
<dbReference type="PROSITE" id="PS51186">
    <property type="entry name" value="GNAT"/>
    <property type="match status" value="1"/>
</dbReference>
<proteinExistence type="predicted"/>
<organism evidence="2 3">
    <name type="scientific">Chryseobacterium vrystaatense</name>
    <dbReference type="NCBI Taxonomy" id="307480"/>
    <lineage>
        <taxon>Bacteria</taxon>
        <taxon>Pseudomonadati</taxon>
        <taxon>Bacteroidota</taxon>
        <taxon>Flavobacteriia</taxon>
        <taxon>Flavobacteriales</taxon>
        <taxon>Weeksellaceae</taxon>
        <taxon>Chryseobacterium group</taxon>
        <taxon>Chryseobacterium</taxon>
    </lineage>
</organism>
<protein>
    <submittedName>
        <fullName evidence="2">Acetyltransferase (GNAT) domain-containing protein</fullName>
    </submittedName>
</protein>
<dbReference type="AlphaFoldDB" id="A0A1M5MRC0"/>
<evidence type="ECO:0000313" key="2">
    <source>
        <dbReference type="EMBL" id="SHG79767.1"/>
    </source>
</evidence>
<dbReference type="CDD" id="cd04301">
    <property type="entry name" value="NAT_SF"/>
    <property type="match status" value="1"/>
</dbReference>
<dbReference type="Proteomes" id="UP000184108">
    <property type="component" value="Unassembled WGS sequence"/>
</dbReference>
<name>A0A1M5MRC0_9FLAO</name>
<dbReference type="Pfam" id="PF13673">
    <property type="entry name" value="Acetyltransf_10"/>
    <property type="match status" value="1"/>
</dbReference>
<dbReference type="Gene3D" id="3.40.630.30">
    <property type="match status" value="1"/>
</dbReference>
<dbReference type="InterPro" id="IPR000182">
    <property type="entry name" value="GNAT_dom"/>
</dbReference>
<dbReference type="SUPFAM" id="SSF55729">
    <property type="entry name" value="Acyl-CoA N-acyltransferases (Nat)"/>
    <property type="match status" value="1"/>
</dbReference>
<dbReference type="RefSeq" id="WP_073175571.1">
    <property type="nucleotide sequence ID" value="NZ_FQVE01000008.1"/>
</dbReference>
<reference evidence="3" key="1">
    <citation type="submission" date="2016-11" db="EMBL/GenBank/DDBJ databases">
        <authorList>
            <person name="Varghese N."/>
            <person name="Submissions S."/>
        </authorList>
    </citation>
    <scope>NUCLEOTIDE SEQUENCE [LARGE SCALE GENOMIC DNA]</scope>
    <source>
        <strain evidence="3">YR203</strain>
    </source>
</reference>
<dbReference type="InterPro" id="IPR016181">
    <property type="entry name" value="Acyl_CoA_acyltransferase"/>
</dbReference>
<gene>
    <name evidence="2" type="ORF">SAMN02787073_4830</name>
</gene>
<accession>A0A1M5MRC0</accession>
<keyword evidence="2" id="KW-0808">Transferase</keyword>
<sequence>MKEVEVFSFDVVKEELSRLRNKNLRTNFFLSEEKLGFLKDGHQTVAYRSDNGFYFLVGQEGFYKYFFISNDMEDLQANLKLVEEKYGSHIIVSEVVGNEDYLKEIDDQFQDNDFHEYTRLVRMSRMRPEPVHFELPPNIHRLYEDKLDELQNIYLKYFNKFAEQIPTREELRKMIEKEDVYYYSDDSRIQGFIIFENAGITSHLRYWFVDPEYRSKKIGSKLMDVFFTKFEQVKREIFWVIDSNENAIKRYKHFGFNEEKMYNIVLINKKLKYEEQNN</sequence>
<evidence type="ECO:0000259" key="1">
    <source>
        <dbReference type="PROSITE" id="PS51186"/>
    </source>
</evidence>
<feature type="domain" description="N-acetyltransferase" evidence="1">
    <location>
        <begin position="137"/>
        <end position="274"/>
    </location>
</feature>
<evidence type="ECO:0000313" key="3">
    <source>
        <dbReference type="Proteomes" id="UP000184108"/>
    </source>
</evidence>